<sequence>MSDDSLFNTYRDKSYRFISFDGLYSTIENQRLRFSRADQFNDPLDNSPFLMDLDWENLSKKGHKLIQHATKIAFERAFSSTYICCFSKTYTTEKSYLMWAHYGKSHTQVCFEIDFSKHDYCGSPSEVVYPESLLEKRNSKKIKEGELGMFVVTNKSNIWDYEEEVRLVFDIRYVKNLMDLKITNDGKNLDVPFNPKLISKVIFGYKSLEFDQLKTISFFNNIGHMPRYEQMIVDPLTLKLKPIMYEPSI</sequence>
<reference evidence="2 4" key="2">
    <citation type="submission" date="2019-07" db="EMBL/GenBank/DDBJ databases">
        <title>Draft genome of two Muricauda strains isolated from deep sea.</title>
        <authorList>
            <person name="Sun C."/>
        </authorList>
    </citation>
    <scope>NUCLEOTIDE SEQUENCE [LARGE SCALE GENOMIC DNA]</scope>
    <source>
        <strain evidence="2 4">NH166</strain>
    </source>
</reference>
<dbReference type="OrthoDB" id="190848at2"/>
<evidence type="ECO:0000313" key="3">
    <source>
        <dbReference type="Proteomes" id="UP000284189"/>
    </source>
</evidence>
<dbReference type="EMBL" id="VNWL01000007">
    <property type="protein sequence ID" value="TXK07576.1"/>
    <property type="molecule type" value="Genomic_DNA"/>
</dbReference>
<comment type="caution">
    <text evidence="1">The sequence shown here is derived from an EMBL/GenBank/DDBJ whole genome shotgun (WGS) entry which is preliminary data.</text>
</comment>
<dbReference type="RefSeq" id="WP_119638677.1">
    <property type="nucleotide sequence ID" value="NZ_QXFJ01000008.1"/>
</dbReference>
<dbReference type="AlphaFoldDB" id="A0A418NCJ8"/>
<organism evidence="1 3">
    <name type="scientific">Flagellimonas aequoris</name>
    <dbReference type="NCBI Taxonomy" id="2306997"/>
    <lineage>
        <taxon>Bacteria</taxon>
        <taxon>Pseudomonadati</taxon>
        <taxon>Bacteroidota</taxon>
        <taxon>Flavobacteriia</taxon>
        <taxon>Flavobacteriales</taxon>
        <taxon>Flavobacteriaceae</taxon>
        <taxon>Flagellimonas</taxon>
    </lineage>
</organism>
<evidence type="ECO:0000313" key="1">
    <source>
        <dbReference type="EMBL" id="RIV73889.1"/>
    </source>
</evidence>
<dbReference type="Proteomes" id="UP000284189">
    <property type="component" value="Unassembled WGS sequence"/>
</dbReference>
<accession>A0A418NCJ8</accession>
<proteinExistence type="predicted"/>
<evidence type="ECO:0000313" key="2">
    <source>
        <dbReference type="EMBL" id="TXK07576.1"/>
    </source>
</evidence>
<dbReference type="EMBL" id="QXFJ01000008">
    <property type="protein sequence ID" value="RIV73889.1"/>
    <property type="molecule type" value="Genomic_DNA"/>
</dbReference>
<evidence type="ECO:0000313" key="4">
    <source>
        <dbReference type="Proteomes" id="UP000321528"/>
    </source>
</evidence>
<protein>
    <submittedName>
        <fullName evidence="1">DUF2971 domain-containing protein</fullName>
    </submittedName>
</protein>
<reference evidence="1 3" key="1">
    <citation type="submission" date="2018-08" db="EMBL/GenBank/DDBJ databases">
        <title>Proposal of Muricauda 72 sp.nov. and Muricauda NH166 sp.nov., isolated from seawater.</title>
        <authorList>
            <person name="Cheng H."/>
            <person name="Wu Y.-H."/>
            <person name="Guo L.-L."/>
            <person name="Xu X.-W."/>
        </authorList>
    </citation>
    <scope>NUCLEOTIDE SEQUENCE [LARGE SCALE GENOMIC DNA]</scope>
    <source>
        <strain evidence="1 3">NH166</strain>
    </source>
</reference>
<name>A0A418NCJ8_9FLAO</name>
<dbReference type="Proteomes" id="UP000321528">
    <property type="component" value="Unassembled WGS sequence"/>
</dbReference>
<keyword evidence="4" id="KW-1185">Reference proteome</keyword>
<gene>
    <name evidence="1" type="ORF">D2U88_02305</name>
    <name evidence="2" type="ORF">FQ019_02285</name>
</gene>